<protein>
    <submittedName>
        <fullName evidence="2">7-deoxyloganetin glucosyltransferase</fullName>
        <ecNumber evidence="2">2.4.1.324</ecNumber>
    </submittedName>
    <submittedName>
        <fullName evidence="3">Putative UDP-glucuronosyl/UDP-glucosyltransferase</fullName>
    </submittedName>
</protein>
<dbReference type="EMBL" id="MNCJ02000320">
    <property type="protein sequence ID" value="KAF5807618.1"/>
    <property type="molecule type" value="Genomic_DNA"/>
</dbReference>
<sequence length="134" mass="14770">MSSIQKGFLITFVNIEFNHQRLLRSQGIEALHGLPSFRFETILDGLPPPENTNAPQDIPSLAKSVEETCWGPFRSLVTRVNASYAPVTCIVSDLLMGFTLAAAEELGIPVILLWTNGTGSLICYNQYTNLLEKS</sequence>
<dbReference type="Gene3D" id="3.40.50.2000">
    <property type="entry name" value="Glycogen Phosphorylase B"/>
    <property type="match status" value="1"/>
</dbReference>
<dbReference type="Proteomes" id="UP000215914">
    <property type="component" value="Chromosome 5"/>
</dbReference>
<proteinExistence type="inferred from homology"/>
<gene>
    <name evidence="3" type="ORF">HannXRQ_Chr05g0161511</name>
    <name evidence="2" type="ORF">HanXRQr2_Chr05g0235661</name>
</gene>
<keyword evidence="4" id="KW-1185">Reference proteome</keyword>
<keyword evidence="2" id="KW-0328">Glycosyltransferase</keyword>
<dbReference type="EMBL" id="CM007894">
    <property type="protein sequence ID" value="OTG26697.1"/>
    <property type="molecule type" value="Genomic_DNA"/>
</dbReference>
<evidence type="ECO:0000313" key="4">
    <source>
        <dbReference type="Proteomes" id="UP000215914"/>
    </source>
</evidence>
<dbReference type="InParanoid" id="A0A251UTI7"/>
<dbReference type="Gramene" id="mRNA:HanXRQr2_Chr05g0235661">
    <property type="protein sequence ID" value="CDS:HanXRQr2_Chr05g0235661.1"/>
    <property type="gene ID" value="HanXRQr2_Chr05g0235661"/>
</dbReference>
<keyword evidence="3" id="KW-0808">Transferase</keyword>
<comment type="similarity">
    <text evidence="1">Belongs to the UDP-glycosyltransferase family.</text>
</comment>
<evidence type="ECO:0000256" key="1">
    <source>
        <dbReference type="ARBA" id="ARBA00009995"/>
    </source>
</evidence>
<reference evidence="2" key="3">
    <citation type="submission" date="2020-06" db="EMBL/GenBank/DDBJ databases">
        <title>Helianthus annuus Genome sequencing and assembly Release 2.</title>
        <authorList>
            <person name="Gouzy J."/>
            <person name="Langlade N."/>
            <person name="Munos S."/>
        </authorList>
    </citation>
    <scope>NUCLEOTIDE SEQUENCE</scope>
    <source>
        <tissue evidence="2">Leaves</tissue>
    </source>
</reference>
<dbReference type="AlphaFoldDB" id="A0A251UTI7"/>
<dbReference type="PANTHER" id="PTHR11926:SF1557">
    <property type="entry name" value="7-DEOXYLOGANETIN GLUCOSYLTRANSFERASE"/>
    <property type="match status" value="1"/>
</dbReference>
<accession>A0A251UTI7</accession>
<dbReference type="SUPFAM" id="SSF53756">
    <property type="entry name" value="UDP-Glycosyltransferase/glycogen phosphorylase"/>
    <property type="match status" value="1"/>
</dbReference>
<dbReference type="EC" id="2.4.1.324" evidence="2"/>
<evidence type="ECO:0000313" key="2">
    <source>
        <dbReference type="EMBL" id="KAF5807618.1"/>
    </source>
</evidence>
<dbReference type="PANTHER" id="PTHR11926">
    <property type="entry name" value="GLUCOSYL/GLUCURONOSYL TRANSFERASES"/>
    <property type="match status" value="1"/>
</dbReference>
<evidence type="ECO:0000313" key="3">
    <source>
        <dbReference type="EMBL" id="OTG26697.1"/>
    </source>
</evidence>
<dbReference type="OMA" id="SVEETCW"/>
<name>A0A251UTI7_HELAN</name>
<organism evidence="3 4">
    <name type="scientific">Helianthus annuus</name>
    <name type="common">Common sunflower</name>
    <dbReference type="NCBI Taxonomy" id="4232"/>
    <lineage>
        <taxon>Eukaryota</taxon>
        <taxon>Viridiplantae</taxon>
        <taxon>Streptophyta</taxon>
        <taxon>Embryophyta</taxon>
        <taxon>Tracheophyta</taxon>
        <taxon>Spermatophyta</taxon>
        <taxon>Magnoliopsida</taxon>
        <taxon>eudicotyledons</taxon>
        <taxon>Gunneridae</taxon>
        <taxon>Pentapetalae</taxon>
        <taxon>asterids</taxon>
        <taxon>campanulids</taxon>
        <taxon>Asterales</taxon>
        <taxon>Asteraceae</taxon>
        <taxon>Asteroideae</taxon>
        <taxon>Heliantheae alliance</taxon>
        <taxon>Heliantheae</taxon>
        <taxon>Helianthus</taxon>
    </lineage>
</organism>
<reference evidence="2 4" key="1">
    <citation type="journal article" date="2017" name="Nature">
        <title>The sunflower genome provides insights into oil metabolism, flowering and Asterid evolution.</title>
        <authorList>
            <person name="Badouin H."/>
            <person name="Gouzy J."/>
            <person name="Grassa C.J."/>
            <person name="Murat F."/>
            <person name="Staton S.E."/>
            <person name="Cottret L."/>
            <person name="Lelandais-Briere C."/>
            <person name="Owens G.L."/>
            <person name="Carrere S."/>
            <person name="Mayjonade B."/>
            <person name="Legrand L."/>
            <person name="Gill N."/>
            <person name="Kane N.C."/>
            <person name="Bowers J.E."/>
            <person name="Hubner S."/>
            <person name="Bellec A."/>
            <person name="Berard A."/>
            <person name="Berges H."/>
            <person name="Blanchet N."/>
            <person name="Boniface M.C."/>
            <person name="Brunel D."/>
            <person name="Catrice O."/>
            <person name="Chaidir N."/>
            <person name="Claudel C."/>
            <person name="Donnadieu C."/>
            <person name="Faraut T."/>
            <person name="Fievet G."/>
            <person name="Helmstetter N."/>
            <person name="King M."/>
            <person name="Knapp S.J."/>
            <person name="Lai Z."/>
            <person name="Le Paslier M.C."/>
            <person name="Lippi Y."/>
            <person name="Lorenzon L."/>
            <person name="Mandel J.R."/>
            <person name="Marage G."/>
            <person name="Marchand G."/>
            <person name="Marquand E."/>
            <person name="Bret-Mestries E."/>
            <person name="Morien E."/>
            <person name="Nambeesan S."/>
            <person name="Nguyen T."/>
            <person name="Pegot-Espagnet P."/>
            <person name="Pouilly N."/>
            <person name="Raftis F."/>
            <person name="Sallet E."/>
            <person name="Schiex T."/>
            <person name="Thomas J."/>
            <person name="Vandecasteele C."/>
            <person name="Vares D."/>
            <person name="Vear F."/>
            <person name="Vautrin S."/>
            <person name="Crespi M."/>
            <person name="Mangin B."/>
            <person name="Burke J.M."/>
            <person name="Salse J."/>
            <person name="Munos S."/>
            <person name="Vincourt P."/>
            <person name="Rieseberg L.H."/>
            <person name="Langlade N.B."/>
        </authorList>
    </citation>
    <scope>NUCLEOTIDE SEQUENCE [LARGE SCALE GENOMIC DNA]</scope>
    <source>
        <strain evidence="4">cv. SF193</strain>
        <tissue evidence="2">Leaves</tissue>
    </source>
</reference>
<reference evidence="3" key="2">
    <citation type="submission" date="2017-02" db="EMBL/GenBank/DDBJ databases">
        <title>Sunflower complete genome.</title>
        <authorList>
            <person name="Langlade N."/>
            <person name="Munos S."/>
        </authorList>
    </citation>
    <scope>NUCLEOTIDE SEQUENCE [LARGE SCALE GENOMIC DNA]</scope>
    <source>
        <tissue evidence="3">Leaves</tissue>
    </source>
</reference>
<dbReference type="GO" id="GO:0016757">
    <property type="term" value="F:glycosyltransferase activity"/>
    <property type="evidence" value="ECO:0007669"/>
    <property type="project" value="UniProtKB-KW"/>
</dbReference>